<evidence type="ECO:0000313" key="2">
    <source>
        <dbReference type="EMBL" id="CAL1605068.1"/>
    </source>
</evidence>
<evidence type="ECO:0000313" key="3">
    <source>
        <dbReference type="Proteomes" id="UP001497482"/>
    </source>
</evidence>
<reference evidence="2 3" key="1">
    <citation type="submission" date="2024-04" db="EMBL/GenBank/DDBJ databases">
        <authorList>
            <person name="Waldvogel A.-M."/>
            <person name="Schoenle A."/>
        </authorList>
    </citation>
    <scope>NUCLEOTIDE SEQUENCE [LARGE SCALE GENOMIC DNA]</scope>
</reference>
<accession>A0AAV2LVH1</accession>
<dbReference type="EMBL" id="OZ035827">
    <property type="protein sequence ID" value="CAL1605068.1"/>
    <property type="molecule type" value="Genomic_DNA"/>
</dbReference>
<feature type="compositionally biased region" description="Pro residues" evidence="1">
    <location>
        <begin position="185"/>
        <end position="330"/>
    </location>
</feature>
<organism evidence="2 3">
    <name type="scientific">Knipowitschia caucasica</name>
    <name type="common">Caucasian dwarf goby</name>
    <name type="synonym">Pomatoschistus caucasicus</name>
    <dbReference type="NCBI Taxonomy" id="637954"/>
    <lineage>
        <taxon>Eukaryota</taxon>
        <taxon>Metazoa</taxon>
        <taxon>Chordata</taxon>
        <taxon>Craniata</taxon>
        <taxon>Vertebrata</taxon>
        <taxon>Euteleostomi</taxon>
        <taxon>Actinopterygii</taxon>
        <taxon>Neopterygii</taxon>
        <taxon>Teleostei</taxon>
        <taxon>Neoteleostei</taxon>
        <taxon>Acanthomorphata</taxon>
        <taxon>Gobiaria</taxon>
        <taxon>Gobiiformes</taxon>
        <taxon>Gobioidei</taxon>
        <taxon>Gobiidae</taxon>
        <taxon>Gobiinae</taxon>
        <taxon>Knipowitschia</taxon>
    </lineage>
</organism>
<protein>
    <submittedName>
        <fullName evidence="2">Uncharacterized protein</fullName>
    </submittedName>
</protein>
<feature type="region of interest" description="Disordered" evidence="1">
    <location>
        <begin position="185"/>
        <end position="365"/>
    </location>
</feature>
<gene>
    <name evidence="2" type="ORF">KC01_LOCUS32489</name>
</gene>
<name>A0AAV2LVH1_KNICA</name>
<evidence type="ECO:0000256" key="1">
    <source>
        <dbReference type="SAM" id="MobiDB-lite"/>
    </source>
</evidence>
<dbReference type="PRINTS" id="PR01217">
    <property type="entry name" value="PRICHEXTENSN"/>
</dbReference>
<proteinExistence type="predicted"/>
<keyword evidence="3" id="KW-1185">Reference proteome</keyword>
<sequence length="402" mass="43708">MTRCMEVCRTRIPSLLDEVEVASLDNFVPRFHFFGYLAAYLASIYGHRSCVYTNLLAREVEEAQGNAETGYLINVTNHNTSYKKIFVTTEEYRWCLRWLIVRDRCVPRNPFFFSNTGKGVMKDLHRYMQRAWQDMGLQGQPGFLDLRTAVSTYNFEQNTDRTTRESVAQFMPLLCLPPPPPLPLPPPPPLALPPPPPSALPPPPPSALPPPPPSALPPPPPSPLPPPPLALPPPPPSALPPPPPSPLPPPPLALPPPPPSALPPPPLALPPPPPSALPPPPLALPPPPLALPPPPPSALPPPPPSALPPPPPSPLPPPPPSPLPPPPPSAVGPHLERVRRRLLGNAGGTGQAILKRKQSPSKTTEMANKIKMKYSPMKMARVTLKDLRETKYSLRIPKKFKI</sequence>
<dbReference type="AlphaFoldDB" id="A0AAV2LVH1"/>
<dbReference type="Proteomes" id="UP001497482">
    <property type="component" value="Chromosome 5"/>
</dbReference>